<dbReference type="EMBL" id="BPLQ01010498">
    <property type="protein sequence ID" value="GIY51162.1"/>
    <property type="molecule type" value="Genomic_DNA"/>
</dbReference>
<evidence type="ECO:0000313" key="2">
    <source>
        <dbReference type="Proteomes" id="UP001054837"/>
    </source>
</evidence>
<evidence type="ECO:0000313" key="1">
    <source>
        <dbReference type="EMBL" id="GIY51162.1"/>
    </source>
</evidence>
<gene>
    <name evidence="1" type="ORF">CDAR_115091</name>
</gene>
<keyword evidence="2" id="KW-1185">Reference proteome</keyword>
<name>A0AAV4U085_9ARAC</name>
<dbReference type="AlphaFoldDB" id="A0AAV4U085"/>
<protein>
    <submittedName>
        <fullName evidence="1">Uncharacterized protein</fullName>
    </submittedName>
</protein>
<accession>A0AAV4U085</accession>
<proteinExistence type="predicted"/>
<organism evidence="1 2">
    <name type="scientific">Caerostris darwini</name>
    <dbReference type="NCBI Taxonomy" id="1538125"/>
    <lineage>
        <taxon>Eukaryota</taxon>
        <taxon>Metazoa</taxon>
        <taxon>Ecdysozoa</taxon>
        <taxon>Arthropoda</taxon>
        <taxon>Chelicerata</taxon>
        <taxon>Arachnida</taxon>
        <taxon>Araneae</taxon>
        <taxon>Araneomorphae</taxon>
        <taxon>Entelegynae</taxon>
        <taxon>Araneoidea</taxon>
        <taxon>Araneidae</taxon>
        <taxon>Caerostris</taxon>
    </lineage>
</organism>
<reference evidence="1 2" key="1">
    <citation type="submission" date="2021-06" db="EMBL/GenBank/DDBJ databases">
        <title>Caerostris darwini draft genome.</title>
        <authorList>
            <person name="Kono N."/>
            <person name="Arakawa K."/>
        </authorList>
    </citation>
    <scope>NUCLEOTIDE SEQUENCE [LARGE SCALE GENOMIC DNA]</scope>
</reference>
<sequence length="138" mass="16313">MQNLLPIDFNALTIKCDIISREIQDWRRICSNVTEHAKWHISAEVNNLTYPQCRMKLEEILGLLSVVISHQKVIEELFLRSSDLRRMLMHHDHTHMLLKKLLEEELHLLDLIRNLGEAQISLLQYDNKLTLHKINLCI</sequence>
<comment type="caution">
    <text evidence="1">The sequence shown here is derived from an EMBL/GenBank/DDBJ whole genome shotgun (WGS) entry which is preliminary data.</text>
</comment>
<dbReference type="Proteomes" id="UP001054837">
    <property type="component" value="Unassembled WGS sequence"/>
</dbReference>